<feature type="domain" description="Serine aminopeptidase S33" evidence="1">
    <location>
        <begin position="28"/>
        <end position="305"/>
    </location>
</feature>
<evidence type="ECO:0000313" key="2">
    <source>
        <dbReference type="EMBL" id="CAE0829315.1"/>
    </source>
</evidence>
<name>A0A7S4LH98_9EUGL</name>
<dbReference type="Pfam" id="PF12146">
    <property type="entry name" value="Hydrolase_4"/>
    <property type="match status" value="1"/>
</dbReference>
<dbReference type="EMBL" id="HBJA01117926">
    <property type="protein sequence ID" value="CAE0829315.1"/>
    <property type="molecule type" value="Transcribed_RNA"/>
</dbReference>
<evidence type="ECO:0000259" key="1">
    <source>
        <dbReference type="Pfam" id="PF12146"/>
    </source>
</evidence>
<dbReference type="SUPFAM" id="SSF53474">
    <property type="entry name" value="alpha/beta-Hydrolases"/>
    <property type="match status" value="1"/>
</dbReference>
<gene>
    <name evidence="2" type="ORF">EGYM00163_LOCUS40593</name>
</gene>
<dbReference type="InterPro" id="IPR051044">
    <property type="entry name" value="MAG_DAG_Lipase"/>
</dbReference>
<dbReference type="InterPro" id="IPR029058">
    <property type="entry name" value="AB_hydrolase_fold"/>
</dbReference>
<organism evidence="2">
    <name type="scientific">Eutreptiella gymnastica</name>
    <dbReference type="NCBI Taxonomy" id="73025"/>
    <lineage>
        <taxon>Eukaryota</taxon>
        <taxon>Discoba</taxon>
        <taxon>Euglenozoa</taxon>
        <taxon>Euglenida</taxon>
        <taxon>Spirocuta</taxon>
        <taxon>Euglenophyceae</taxon>
        <taxon>Eutreptiales</taxon>
        <taxon>Eutreptiaceae</taxon>
        <taxon>Eutreptiella</taxon>
    </lineage>
</organism>
<dbReference type="PRINTS" id="PR00111">
    <property type="entry name" value="ABHYDROLASE"/>
</dbReference>
<sequence>MSVSHGDTIVQNERKSKQFQQWWLPSGQPKAIIVISHGYGEHCGRYEATAAAFVAHNFAVYAMDQQGHGRSDGDRGVVHDYMNWVDDLEAYIQTIASKHKDVPMFLLGHSMGGAVALKLASQNPGCWKGVLLSAPMFQIGERIWSKPIQWLGQTILPSFVYDTLVARPWCYLLHLLDSAASMAFHHVQKQALRLVLTMASAATPVAKLDANELCRRKEVVEKYLNDPLVYSEALKMGTVYQLMDLTDHVHSRQVTAQMRCPIAIYHGTADTITPVTGSLNLCPMLASTEKYLKVYPGMRHEILNEDVAAVTSDMLRWMEAELAKC</sequence>
<dbReference type="Gene3D" id="3.40.50.1820">
    <property type="entry name" value="alpha/beta hydrolase"/>
    <property type="match status" value="1"/>
</dbReference>
<dbReference type="InterPro" id="IPR000073">
    <property type="entry name" value="AB_hydrolase_1"/>
</dbReference>
<dbReference type="AlphaFoldDB" id="A0A7S4LH98"/>
<accession>A0A7S4LH98</accession>
<protein>
    <recommendedName>
        <fullName evidence="1">Serine aminopeptidase S33 domain-containing protein</fullName>
    </recommendedName>
</protein>
<dbReference type="PANTHER" id="PTHR11614">
    <property type="entry name" value="PHOSPHOLIPASE-RELATED"/>
    <property type="match status" value="1"/>
</dbReference>
<reference evidence="2" key="1">
    <citation type="submission" date="2021-01" db="EMBL/GenBank/DDBJ databases">
        <authorList>
            <person name="Corre E."/>
            <person name="Pelletier E."/>
            <person name="Niang G."/>
            <person name="Scheremetjew M."/>
            <person name="Finn R."/>
            <person name="Kale V."/>
            <person name="Holt S."/>
            <person name="Cochrane G."/>
            <person name="Meng A."/>
            <person name="Brown T."/>
            <person name="Cohen L."/>
        </authorList>
    </citation>
    <scope>NUCLEOTIDE SEQUENCE</scope>
    <source>
        <strain evidence="2">CCMP1594</strain>
    </source>
</reference>
<proteinExistence type="predicted"/>
<dbReference type="InterPro" id="IPR022742">
    <property type="entry name" value="Hydrolase_4"/>
</dbReference>